<proteinExistence type="predicted"/>
<name>A0A8X8GFP9_ACIGI</name>
<dbReference type="Proteomes" id="UP000887320">
    <property type="component" value="Unassembled WGS sequence"/>
</dbReference>
<feature type="chain" id="PRO_5036472036" evidence="1">
    <location>
        <begin position="21"/>
        <end position="226"/>
    </location>
</feature>
<dbReference type="RefSeq" id="WP_234624210.1">
    <property type="nucleotide sequence ID" value="NZ_JAHWXT010000009.1"/>
</dbReference>
<organism evidence="2 3">
    <name type="scientific">Acinetobacter guillouiae</name>
    <name type="common">Acinetobacter genomosp. 11</name>
    <dbReference type="NCBI Taxonomy" id="106649"/>
    <lineage>
        <taxon>Bacteria</taxon>
        <taxon>Pseudomonadati</taxon>
        <taxon>Pseudomonadota</taxon>
        <taxon>Gammaproteobacteria</taxon>
        <taxon>Moraxellales</taxon>
        <taxon>Moraxellaceae</taxon>
        <taxon>Acinetobacter</taxon>
    </lineage>
</organism>
<comment type="caution">
    <text evidence="2">The sequence shown here is derived from an EMBL/GenBank/DDBJ whole genome shotgun (WGS) entry which is preliminary data.</text>
</comment>
<sequence>MIKIINSALLLATCSSMCLAQPATTSLQKFVPNNWEILTQAEGDLNQDGKKDIALIIQPKNKNQHNRKLLVLFHKGQQLQLKLSRQIPNWTYRSEELCIEDALDDSTLTIKNQRLDVLFNTMSSCSNTYGLMYTYGFKLKNNQFHLIGFDAYDLDKISGKQKETSLNFLSNKAKVTTTPNIFAEVETPAKIVWKTLRTSTSYTLENIPWDNEQFIHNFSVQFIGEK</sequence>
<gene>
    <name evidence="2" type="ORF">KW868_19795</name>
</gene>
<evidence type="ECO:0000313" key="3">
    <source>
        <dbReference type="Proteomes" id="UP000887320"/>
    </source>
</evidence>
<keyword evidence="1" id="KW-0732">Signal</keyword>
<accession>A0A8X8GFP9</accession>
<dbReference type="EMBL" id="JAHWXT010000009">
    <property type="protein sequence ID" value="MCF0266699.1"/>
    <property type="molecule type" value="Genomic_DNA"/>
</dbReference>
<evidence type="ECO:0000313" key="2">
    <source>
        <dbReference type="EMBL" id="MCF0266699.1"/>
    </source>
</evidence>
<reference evidence="2" key="1">
    <citation type="submission" date="2021-07" db="EMBL/GenBank/DDBJ databases">
        <authorList>
            <person name="Fernandez M."/>
            <person name="Pereira P."/>
            <person name="Torres Tejerizo G.A."/>
            <person name="Gonzalez P."/>
            <person name="Agostini E."/>
        </authorList>
    </citation>
    <scope>NUCLEOTIDE SEQUENCE</scope>
    <source>
        <strain evidence="2">SFC 500-1A</strain>
    </source>
</reference>
<evidence type="ECO:0000256" key="1">
    <source>
        <dbReference type="SAM" id="SignalP"/>
    </source>
</evidence>
<feature type="signal peptide" evidence="1">
    <location>
        <begin position="1"/>
        <end position="20"/>
    </location>
</feature>
<dbReference type="AlphaFoldDB" id="A0A8X8GFP9"/>
<protein>
    <submittedName>
        <fullName evidence="2">Uncharacterized protein</fullName>
    </submittedName>
</protein>